<dbReference type="PANTHER" id="PTHR21152">
    <property type="entry name" value="AMINOTRANSFERASE CLASS V"/>
    <property type="match status" value="1"/>
</dbReference>
<dbReference type="Gene3D" id="3.40.640.10">
    <property type="entry name" value="Type I PLP-dependent aspartate aminotransferase-like (Major domain)"/>
    <property type="match status" value="1"/>
</dbReference>
<dbReference type="InterPro" id="IPR015424">
    <property type="entry name" value="PyrdxlP-dep_Trfase"/>
</dbReference>
<evidence type="ECO:0000313" key="9">
    <source>
        <dbReference type="EMBL" id="MBB5480701.1"/>
    </source>
</evidence>
<evidence type="ECO:0000313" key="10">
    <source>
        <dbReference type="Proteomes" id="UP000586947"/>
    </source>
</evidence>
<dbReference type="InterPro" id="IPR015422">
    <property type="entry name" value="PyrdxlP-dep_Trfase_small"/>
</dbReference>
<accession>A0A840WCH4</accession>
<feature type="modified residue" description="N6-(pyridoxal phosphate)lysine" evidence="5">
    <location>
        <position position="176"/>
    </location>
</feature>
<evidence type="ECO:0000256" key="7">
    <source>
        <dbReference type="RuleBase" id="RU004504"/>
    </source>
</evidence>
<keyword evidence="10" id="KW-1185">Reference proteome</keyword>
<keyword evidence="9" id="KW-0808">Transferase</keyword>
<evidence type="ECO:0000256" key="1">
    <source>
        <dbReference type="ARBA" id="ARBA00001933"/>
    </source>
</evidence>
<dbReference type="GO" id="GO:0019265">
    <property type="term" value="P:glycine biosynthetic process, by transamination of glyoxylate"/>
    <property type="evidence" value="ECO:0007669"/>
    <property type="project" value="TreeGrafter"/>
</dbReference>
<dbReference type="AlphaFoldDB" id="A0A840WCH4"/>
<dbReference type="Gene3D" id="3.90.1150.10">
    <property type="entry name" value="Aspartate Aminotransferase, domain 1"/>
    <property type="match status" value="1"/>
</dbReference>
<dbReference type="PROSITE" id="PS00595">
    <property type="entry name" value="AA_TRANSFER_CLASS_5"/>
    <property type="match status" value="1"/>
</dbReference>
<dbReference type="InterPro" id="IPR024169">
    <property type="entry name" value="SP_NH2Trfase/AEP_transaminase"/>
</dbReference>
<dbReference type="InterPro" id="IPR015421">
    <property type="entry name" value="PyrdxlP-dep_Trfase_major"/>
</dbReference>
<dbReference type="GO" id="GO:0004760">
    <property type="term" value="F:L-serine-pyruvate transaminase activity"/>
    <property type="evidence" value="ECO:0007669"/>
    <property type="project" value="TreeGrafter"/>
</dbReference>
<evidence type="ECO:0000256" key="3">
    <source>
        <dbReference type="ARBA" id="ARBA00022898"/>
    </source>
</evidence>
<feature type="binding site" evidence="4">
    <location>
        <position position="321"/>
    </location>
    <ligand>
        <name>substrate</name>
    </ligand>
</feature>
<protein>
    <submittedName>
        <fullName evidence="9">Aspartate aminotransferase-like enzyme</fullName>
    </submittedName>
</protein>
<dbReference type="PIRSF" id="PIRSF000524">
    <property type="entry name" value="SPT"/>
    <property type="match status" value="1"/>
</dbReference>
<keyword evidence="9" id="KW-0032">Aminotransferase</keyword>
<evidence type="ECO:0000256" key="2">
    <source>
        <dbReference type="ARBA" id="ARBA00009236"/>
    </source>
</evidence>
<evidence type="ECO:0000256" key="5">
    <source>
        <dbReference type="PIRSR" id="PIRSR000524-50"/>
    </source>
</evidence>
<reference evidence="9 10" key="1">
    <citation type="submission" date="2020-08" db="EMBL/GenBank/DDBJ databases">
        <title>Sequencing the genomes of 1000 actinobacteria strains.</title>
        <authorList>
            <person name="Klenk H.-P."/>
        </authorList>
    </citation>
    <scope>NUCLEOTIDE SEQUENCE [LARGE SCALE GENOMIC DNA]</scope>
    <source>
        <strain evidence="9 10">DSM 103125</strain>
    </source>
</reference>
<dbReference type="SUPFAM" id="SSF53383">
    <property type="entry name" value="PLP-dependent transferases"/>
    <property type="match status" value="1"/>
</dbReference>
<dbReference type="GO" id="GO:0008453">
    <property type="term" value="F:alanine-glyoxylate transaminase activity"/>
    <property type="evidence" value="ECO:0007669"/>
    <property type="project" value="TreeGrafter"/>
</dbReference>
<keyword evidence="3 5" id="KW-0663">Pyridoxal phosphate</keyword>
<dbReference type="Proteomes" id="UP000586947">
    <property type="component" value="Unassembled WGS sequence"/>
</dbReference>
<dbReference type="InterPro" id="IPR020578">
    <property type="entry name" value="Aminotrans_V_PyrdxlP_BS"/>
</dbReference>
<dbReference type="Pfam" id="PF00266">
    <property type="entry name" value="Aminotran_5"/>
    <property type="match status" value="1"/>
</dbReference>
<evidence type="ECO:0000259" key="8">
    <source>
        <dbReference type="Pfam" id="PF00266"/>
    </source>
</evidence>
<dbReference type="EMBL" id="JACHDP010000001">
    <property type="protein sequence ID" value="MBB5480701.1"/>
    <property type="molecule type" value="Genomic_DNA"/>
</dbReference>
<evidence type="ECO:0000256" key="4">
    <source>
        <dbReference type="PIRSR" id="PIRSR000524-1"/>
    </source>
</evidence>
<dbReference type="InterPro" id="IPR000192">
    <property type="entry name" value="Aminotrans_V_dom"/>
</dbReference>
<comment type="caution">
    <text evidence="9">The sequence shown here is derived from an EMBL/GenBank/DDBJ whole genome shotgun (WGS) entry which is preliminary data.</text>
</comment>
<name>A0A840WCH4_9ACTN</name>
<comment type="cofactor">
    <cofactor evidence="1 5 7">
        <name>pyridoxal 5'-phosphate</name>
        <dbReference type="ChEBI" id="CHEBI:597326"/>
    </cofactor>
</comment>
<evidence type="ECO:0000256" key="6">
    <source>
        <dbReference type="RuleBase" id="RU004075"/>
    </source>
</evidence>
<dbReference type="PANTHER" id="PTHR21152:SF40">
    <property type="entry name" value="ALANINE--GLYOXYLATE AMINOTRANSFERASE"/>
    <property type="match status" value="1"/>
</dbReference>
<comment type="similarity">
    <text evidence="2 6">Belongs to the class-V pyridoxal-phosphate-dependent aminotransferase family.</text>
</comment>
<sequence length="369" mass="38993">MLRALGQQVIYHRSSEFKELLHDTAAMLQPLFGTTAANPIVLTSSGTGALEAVLANSLRPGDRVLTLDNGHWGARFGRLATSLGASVEALSSSWGGGADAEALRRRLSASDGGEFVAVLVAHNDTFTGAVTDLAAISDVVRDTSALLVVDAVSSLGCLPIEVDSWGLDLVVSASQKGLMCPPGLALVTASEKAWKRIDKVDPRGEYFDLRRARDMAAQGQATFTPAVNLVRALHEALRMVHETGLTQTFARQAHLGRALAAGVAELGMSLYPNADAASPCVSVLRAPEGVDAAKIVATMRDRYGTQIAGARRSRLDGTVIRIGTMGYCRPDDIRLDVWQLAGAVQEQGHTVDVATAIAATERELEEVAA</sequence>
<feature type="domain" description="Aminotransferase class V" evidence="8">
    <location>
        <begin position="7"/>
        <end position="295"/>
    </location>
</feature>
<proteinExistence type="inferred from homology"/>
<organism evidence="9 10">
    <name type="scientific">Micromonospora parathelypteridis</name>
    <dbReference type="NCBI Taxonomy" id="1839617"/>
    <lineage>
        <taxon>Bacteria</taxon>
        <taxon>Bacillati</taxon>
        <taxon>Actinomycetota</taxon>
        <taxon>Actinomycetes</taxon>
        <taxon>Micromonosporales</taxon>
        <taxon>Micromonosporaceae</taxon>
        <taxon>Micromonospora</taxon>
    </lineage>
</organism>
<gene>
    <name evidence="9" type="ORF">HNR20_005206</name>
</gene>